<feature type="region of interest" description="Disordered" evidence="1">
    <location>
        <begin position="95"/>
        <end position="305"/>
    </location>
</feature>
<feature type="compositionally biased region" description="Polar residues" evidence="1">
    <location>
        <begin position="172"/>
        <end position="183"/>
    </location>
</feature>
<feature type="compositionally biased region" description="Low complexity" evidence="1">
    <location>
        <begin position="199"/>
        <end position="213"/>
    </location>
</feature>
<dbReference type="SUPFAM" id="SSF57959">
    <property type="entry name" value="Leucine zipper domain"/>
    <property type="match status" value="1"/>
</dbReference>
<dbReference type="PROSITE" id="PS50217">
    <property type="entry name" value="BZIP"/>
    <property type="match status" value="1"/>
</dbReference>
<keyword evidence="4" id="KW-1185">Reference proteome</keyword>
<dbReference type="Pfam" id="PF00170">
    <property type="entry name" value="bZIP_1"/>
    <property type="match status" value="1"/>
</dbReference>
<dbReference type="GeneID" id="41975237"/>
<evidence type="ECO:0000313" key="3">
    <source>
        <dbReference type="EMBL" id="TPX11579.1"/>
    </source>
</evidence>
<evidence type="ECO:0000313" key="4">
    <source>
        <dbReference type="Proteomes" id="UP000319257"/>
    </source>
</evidence>
<sequence>MEGYTDYWSSVNDPKSMPHGEQFTPRHPPPHTAQIHLGRTTMTTAPYSTSGMMGGPAVAPFPYLHSDDSSNASMPRSYAYPDECIPGYQQRWEQSSSSSLGFDHDSQPSIAGGRCIGGPNQPYRGLTTQASGSDDDDATVYHTPPHEMFDDAMRDAQDEERAAQLQGRKQAMGQNRQRQSHVASQEGGVPSPSEHSRETSALPTSPSTTTTMSSPPPSKNPPKCTSNSVPSGPGPPSRSRGRRGRQPGAPRRTSKSSSETASADVTGEGSYATPRSPPKPTQREQNRAAATKCRAKAKAATSKLAEDERYISEERMRLTDEADQLKDEVLFLKSELLRHSHCDCVLIQEYLKRMAKIISEGSLDHSSAFPAVWADQGSVGSSCYADGAHGDVEMVNEGE</sequence>
<organism evidence="3 4">
    <name type="scientific">Thyridium curvatum</name>
    <dbReference type="NCBI Taxonomy" id="1093900"/>
    <lineage>
        <taxon>Eukaryota</taxon>
        <taxon>Fungi</taxon>
        <taxon>Dikarya</taxon>
        <taxon>Ascomycota</taxon>
        <taxon>Pezizomycotina</taxon>
        <taxon>Sordariomycetes</taxon>
        <taxon>Sordariomycetidae</taxon>
        <taxon>Thyridiales</taxon>
        <taxon>Thyridiaceae</taxon>
        <taxon>Thyridium</taxon>
    </lineage>
</organism>
<comment type="caution">
    <text evidence="3">The sequence shown here is derived from an EMBL/GenBank/DDBJ whole genome shotgun (WGS) entry which is preliminary data.</text>
</comment>
<reference evidence="3 4" key="1">
    <citation type="submission" date="2019-06" db="EMBL/GenBank/DDBJ databases">
        <title>Draft genome sequence of the filamentous fungus Phialemoniopsis curvata isolated from diesel fuel.</title>
        <authorList>
            <person name="Varaljay V.A."/>
            <person name="Lyon W.J."/>
            <person name="Crouch A.L."/>
            <person name="Drake C.E."/>
            <person name="Hollomon J.M."/>
            <person name="Nadeau L.J."/>
            <person name="Nunn H.S."/>
            <person name="Stevenson B.S."/>
            <person name="Bojanowski C.L."/>
            <person name="Crookes-Goodson W.J."/>
        </authorList>
    </citation>
    <scope>NUCLEOTIDE SEQUENCE [LARGE SCALE GENOMIC DNA]</scope>
    <source>
        <strain evidence="3 4">D216</strain>
    </source>
</reference>
<dbReference type="AlphaFoldDB" id="A0A507B2R0"/>
<evidence type="ECO:0000256" key="1">
    <source>
        <dbReference type="SAM" id="MobiDB-lite"/>
    </source>
</evidence>
<feature type="compositionally biased region" description="Low complexity" evidence="1">
    <location>
        <begin position="221"/>
        <end position="231"/>
    </location>
</feature>
<feature type="region of interest" description="Disordered" evidence="1">
    <location>
        <begin position="1"/>
        <end position="36"/>
    </location>
</feature>
<protein>
    <recommendedName>
        <fullName evidence="2">BZIP domain-containing protein</fullName>
    </recommendedName>
</protein>
<accession>A0A507B2R0</accession>
<feature type="compositionally biased region" description="Basic and acidic residues" evidence="1">
    <location>
        <begin position="144"/>
        <end position="162"/>
    </location>
</feature>
<dbReference type="InterPro" id="IPR004827">
    <property type="entry name" value="bZIP"/>
</dbReference>
<dbReference type="Proteomes" id="UP000319257">
    <property type="component" value="Unassembled WGS sequence"/>
</dbReference>
<name>A0A507B2R0_9PEZI</name>
<dbReference type="InParanoid" id="A0A507B2R0"/>
<dbReference type="EMBL" id="SKBQ01000048">
    <property type="protein sequence ID" value="TPX11579.1"/>
    <property type="molecule type" value="Genomic_DNA"/>
</dbReference>
<dbReference type="OrthoDB" id="295274at2759"/>
<dbReference type="PROSITE" id="PS00036">
    <property type="entry name" value="BZIP_BASIC"/>
    <property type="match status" value="1"/>
</dbReference>
<dbReference type="STRING" id="1093900.A0A507B2R0"/>
<dbReference type="Gene3D" id="1.20.5.170">
    <property type="match status" value="1"/>
</dbReference>
<dbReference type="SMART" id="SM00338">
    <property type="entry name" value="BRLZ"/>
    <property type="match status" value="1"/>
</dbReference>
<gene>
    <name evidence="3" type="ORF">E0L32_007790</name>
</gene>
<dbReference type="GO" id="GO:0003700">
    <property type="term" value="F:DNA-binding transcription factor activity"/>
    <property type="evidence" value="ECO:0007669"/>
    <property type="project" value="InterPro"/>
</dbReference>
<evidence type="ECO:0000259" key="2">
    <source>
        <dbReference type="PROSITE" id="PS50217"/>
    </source>
</evidence>
<feature type="domain" description="BZIP" evidence="2">
    <location>
        <begin position="276"/>
        <end position="339"/>
    </location>
</feature>
<dbReference type="RefSeq" id="XP_030993290.1">
    <property type="nucleotide sequence ID" value="XM_031142573.1"/>
</dbReference>
<dbReference type="CDD" id="cd14687">
    <property type="entry name" value="bZIP_ATF2"/>
    <property type="match status" value="1"/>
</dbReference>
<proteinExistence type="predicted"/>
<dbReference type="InterPro" id="IPR046347">
    <property type="entry name" value="bZIP_sf"/>
</dbReference>